<dbReference type="Pfam" id="PF00200">
    <property type="entry name" value="Disintegrin"/>
    <property type="match status" value="1"/>
</dbReference>
<evidence type="ECO:0000256" key="12">
    <source>
        <dbReference type="ARBA" id="ARBA00022723"/>
    </source>
</evidence>
<keyword evidence="13 38" id="KW-0732">Signal</keyword>
<evidence type="ECO:0000256" key="14">
    <source>
        <dbReference type="ARBA" id="ARBA00022737"/>
    </source>
</evidence>
<sequence>MFVMHQVTSLLLLWFSNVHCIISAVLKWISARVGGNRIPGTRLQLSKTEEPCKNEVTTPRSVNYHFTRQCNYKCGFCFHTAKTSFVLPLEEAKRGLQLLKKAGMEKINFSGGEPFLHERGFFLGELVRYCKQELNLPSVSIVSNGSMIKEKWFQKYGEYLDILAISCDSFDEDTNRAIGRGQGKKSHLDNLHKVCNWCKEYKVAFKINSVINTFNVHEDMTEHITSLKPVRWKVFQCLLIKGENTGENSLRKAEKFVITDQEFQNFLDCHKSIDCLVPESNQKMRDSYLILDEYVAMTTARYRPTWDLALDPLVSCKLCLGEFPLEQMTTITQCQCVFCTLCLKQYVELLIKEGLETAISCPDSACPKRGHLQENEIECMVASEIMQRYRKLQFEKEVLLDPCRTWCPSSSCQAVCQLKEPDASRPQLVHCGSCTLEFCSACKSGWHPGQDCQENPPITAFLPGETSSFFKSDDDDAPIKRCPKCKVYIERDEGCAQMMCKNCKHAFCWYCLESLDDDFLLIHYDKGPCRNKLGHSRASVIWHRTQVVGIFAGFGLLLLVASPFLLLATPFVLCCNVRMRQLVVFTIALLPFWVDGAIKPRSVEHSWSKLDDGEELEALSSLLADFDILPASSLQRHSIRKRDVDSPTHVERLVSFTALKRHFKLYLTTNMELFTDDFKAVVLNEHGREENYEVQLQNYFRGHVVGEEHSRVQAHMDGEEFSAHILTDEAEYNVEPLWRITETVPDGRLLVYRSDDIRNISRLASPTVCGYTQAEAQELLPDLARATQDASLHEEPSHRARRQAYSHKKNTCTLLLVADYRFFHYMGRGEESTTLNYLIELIDRVDDIYRNTSWDEEFKGYGVQIQQIIINKGPTNVSSGQIHYNMEGSPRPKDFQVWDVKKLLEQFSVDIADNASSVCLAHLFTYQDFDEGTLGLAYVASSRDQALGGLCSKPYYPSKSVEKPSYLNTGLTSTKNYGKTILTKEADLVTTHELGHNFGAEHDPDNIPYCAPSDDQGGKFVMYPIAVSGDHVNNKRFSNCSKASVSRTLRVKAPMCFRVRSSKLCGNSRVEEGEQCDPGLLHLQDDLCCTANCMFKNGAQCSDRNSPCCNNCRFQEAQKICQESINATCKATSKCTGQSSECPAPGNLPDGTECVDKGVCRQGECMPFCEAKQSSRSCACNDTDHSCKVCCKNGSGVCTPYIYATGDYLYLRKGKPCTVGFCDGHGKCMKQVQDVVERLWDFIDKLDINTFGKFLADNIVGSVVVFSLLFWIPLSILVHCVDKKLDRQFEEDSKTLMFPSNVEMLSGLEGAPKRIVKGPALPSLLAARPPPAPPNSSSTSPPAPGPSAARGPALASAEPRVDPQRMATIAEDPSGDSPQDELGADFLPSHLTAKSFEDLTEQTPLNRPDRKKLQRQPRLDSKETEC</sequence>
<keyword evidence="14" id="KW-0677">Repeat</keyword>
<keyword evidence="11 37" id="KW-0812">Transmembrane</keyword>
<dbReference type="FunFam" id="3.40.390.10:FF:000017">
    <property type="entry name" value="Disintegrin and metalloproteinase domain-containing protein 17"/>
    <property type="match status" value="1"/>
</dbReference>
<dbReference type="InterPro" id="IPR013785">
    <property type="entry name" value="Aldolase_TIM"/>
</dbReference>
<comment type="caution">
    <text evidence="35">Lacks conserved residue(s) required for the propagation of feature annotation.</text>
</comment>
<dbReference type="Pfam" id="PF01485">
    <property type="entry name" value="IBR"/>
    <property type="match status" value="1"/>
</dbReference>
<dbReference type="Proteomes" id="UP001239994">
    <property type="component" value="Unassembled WGS sequence"/>
</dbReference>
<keyword evidence="22 37" id="KW-1133">Transmembrane helix</keyword>
<dbReference type="Gene3D" id="1.20.120.1750">
    <property type="match status" value="1"/>
</dbReference>
<dbReference type="PROSITE" id="PS50214">
    <property type="entry name" value="DISINTEGRIN_2"/>
    <property type="match status" value="1"/>
</dbReference>
<keyword evidence="16" id="KW-0833">Ubl conjugation pathway</keyword>
<keyword evidence="24" id="KW-0411">Iron-sulfur</keyword>
<dbReference type="CDD" id="cd20366">
    <property type="entry name" value="BRcat_RBR_RNF144A"/>
    <property type="match status" value="1"/>
</dbReference>
<keyword evidence="19 35" id="KW-0862">Zinc</keyword>
<comment type="function">
    <text evidence="33">E3 ubiquitin-protein ligase which accepts ubiquitin from E2 ubiquitin-conjugating enzymes ube2l3 and ube2l6 in the form of a thioester and then directly transfers the ubiquitin to targeted substrates.</text>
</comment>
<dbReference type="GO" id="GO:0051536">
    <property type="term" value="F:iron-sulfur cluster binding"/>
    <property type="evidence" value="ECO:0007669"/>
    <property type="project" value="UniProtKB-KW"/>
</dbReference>
<comment type="similarity">
    <text evidence="28">Belongs to the radical SAM superfamily. RSAD2 family.</text>
</comment>
<evidence type="ECO:0000256" key="8">
    <source>
        <dbReference type="ARBA" id="ARBA00022670"/>
    </source>
</evidence>
<keyword evidence="21" id="KW-0914">Notch signaling pathway</keyword>
<dbReference type="InterPro" id="IPR001762">
    <property type="entry name" value="Disintegrin_dom"/>
</dbReference>
<dbReference type="PROSITE" id="PS51873">
    <property type="entry name" value="TRIAD"/>
    <property type="match status" value="1"/>
</dbReference>
<dbReference type="InterPro" id="IPR036436">
    <property type="entry name" value="Disintegrin_dom_sf"/>
</dbReference>
<dbReference type="SMART" id="SM00050">
    <property type="entry name" value="DISIN"/>
    <property type="match status" value="1"/>
</dbReference>
<comment type="caution">
    <text evidence="44">The sequence shown here is derived from an EMBL/GenBank/DDBJ whole genome shotgun (WGS) entry which is preliminary data.</text>
</comment>
<feature type="domain" description="Radical SAM core" evidence="43">
    <location>
        <begin position="56"/>
        <end position="276"/>
    </location>
</feature>
<dbReference type="InterPro" id="IPR032029">
    <property type="entry name" value="ADAM17_MPD"/>
</dbReference>
<evidence type="ECO:0000256" key="37">
    <source>
        <dbReference type="SAM" id="Phobius"/>
    </source>
</evidence>
<feature type="chain" id="PRO_5042264068" description="S-adenosylmethionine-dependent nucleotide dehydratase RSAD2" evidence="38">
    <location>
        <begin position="21"/>
        <end position="1426"/>
    </location>
</feature>
<keyword evidence="7" id="KW-0399">Innate immunity</keyword>
<evidence type="ECO:0000256" key="13">
    <source>
        <dbReference type="ARBA" id="ARBA00022729"/>
    </source>
</evidence>
<evidence type="ECO:0000256" key="11">
    <source>
        <dbReference type="ARBA" id="ARBA00022692"/>
    </source>
</evidence>
<evidence type="ECO:0000256" key="16">
    <source>
        <dbReference type="ARBA" id="ARBA00022786"/>
    </source>
</evidence>
<evidence type="ECO:0000256" key="19">
    <source>
        <dbReference type="ARBA" id="ARBA00022833"/>
    </source>
</evidence>
<dbReference type="InterPro" id="IPR024079">
    <property type="entry name" value="MetalloPept_cat_dom_sf"/>
</dbReference>
<dbReference type="SUPFAM" id="SSF102114">
    <property type="entry name" value="Radical SAM enzymes"/>
    <property type="match status" value="1"/>
</dbReference>
<evidence type="ECO:0000256" key="6">
    <source>
        <dbReference type="ARBA" id="ARBA00012251"/>
    </source>
</evidence>
<keyword evidence="15 34" id="KW-0863">Zinc-finger</keyword>
<comment type="pathway">
    <text evidence="5">Protein modification; protein ubiquitination.</text>
</comment>
<evidence type="ECO:0000259" key="42">
    <source>
        <dbReference type="PROSITE" id="PS51873"/>
    </source>
</evidence>
<evidence type="ECO:0000256" key="9">
    <source>
        <dbReference type="ARBA" id="ARBA00022679"/>
    </source>
</evidence>
<dbReference type="SUPFAM" id="SSF57850">
    <property type="entry name" value="RING/U-box"/>
    <property type="match status" value="3"/>
</dbReference>
<protein>
    <recommendedName>
        <fullName evidence="29">S-adenosylmethionine-dependent nucleotide dehydratase RSAD2</fullName>
        <ecNumber evidence="6">2.3.2.31</ecNumber>
    </recommendedName>
    <alternativeName>
        <fullName evidence="30">Radical S-adenosyl methionine domain-containing protein 2</fullName>
    </alternativeName>
    <alternativeName>
        <fullName evidence="31">Virus inhibitory protein, endoplasmic reticulum-associated, interferon-inducible</fullName>
    </alternativeName>
</protein>
<comment type="catalytic activity">
    <reaction evidence="1">
        <text>[E2 ubiquitin-conjugating enzyme]-S-ubiquitinyl-L-cysteine + [acceptor protein]-L-lysine = [E2 ubiquitin-conjugating enzyme]-L-cysteine + [acceptor protein]-N(6)-ubiquitinyl-L-lysine.</text>
        <dbReference type="EC" id="2.3.2.31"/>
    </reaction>
</comment>
<dbReference type="GO" id="GO:0004222">
    <property type="term" value="F:metalloendopeptidase activity"/>
    <property type="evidence" value="ECO:0007669"/>
    <property type="project" value="InterPro"/>
</dbReference>
<dbReference type="CDD" id="cd14246">
    <property type="entry name" value="ADAM17_MPD"/>
    <property type="match status" value="1"/>
</dbReference>
<feature type="domain" description="RING-type" evidence="39">
    <location>
        <begin position="316"/>
        <end position="362"/>
    </location>
</feature>
<dbReference type="PROSITE" id="PS50089">
    <property type="entry name" value="ZF_RING_2"/>
    <property type="match status" value="1"/>
</dbReference>
<keyword evidence="25" id="KW-0482">Metalloprotease</keyword>
<dbReference type="InterPro" id="IPR044066">
    <property type="entry name" value="TRIAD_supradom"/>
</dbReference>
<dbReference type="CDD" id="cd16777">
    <property type="entry name" value="mRING-HC-C4C4_RBR_RNF144A"/>
    <property type="match status" value="1"/>
</dbReference>
<evidence type="ECO:0000256" key="36">
    <source>
        <dbReference type="SAM" id="MobiDB-lite"/>
    </source>
</evidence>
<keyword evidence="9" id="KW-0808">Transferase</keyword>
<dbReference type="PROSITE" id="PS50215">
    <property type="entry name" value="ADAM_MEPRO"/>
    <property type="match status" value="1"/>
</dbReference>
<dbReference type="PROSITE" id="PS50096">
    <property type="entry name" value="IQ"/>
    <property type="match status" value="1"/>
</dbReference>
<dbReference type="GO" id="GO:0051607">
    <property type="term" value="P:defense response to virus"/>
    <property type="evidence" value="ECO:0007669"/>
    <property type="project" value="InterPro"/>
</dbReference>
<dbReference type="GO" id="GO:0061630">
    <property type="term" value="F:ubiquitin protein ligase activity"/>
    <property type="evidence" value="ECO:0007669"/>
    <property type="project" value="UniProtKB-EC"/>
</dbReference>
<evidence type="ECO:0000256" key="4">
    <source>
        <dbReference type="ARBA" id="ARBA00004479"/>
    </source>
</evidence>
<evidence type="ECO:0000256" key="27">
    <source>
        <dbReference type="ARBA" id="ARBA00023157"/>
    </source>
</evidence>
<dbReference type="GO" id="GO:0005886">
    <property type="term" value="C:plasma membrane"/>
    <property type="evidence" value="ECO:0007669"/>
    <property type="project" value="TreeGrafter"/>
</dbReference>
<comment type="cofactor">
    <cofactor evidence="2">
        <name>Zn(2+)</name>
        <dbReference type="ChEBI" id="CHEBI:29105"/>
    </cofactor>
</comment>
<proteinExistence type="inferred from homology"/>
<accession>A0AAD8Z916</accession>
<dbReference type="Gene3D" id="3.30.40.10">
    <property type="entry name" value="Zinc/RING finger domain, C3HC4 (zinc finger)"/>
    <property type="match status" value="1"/>
</dbReference>
<keyword evidence="26 37" id="KW-0472">Membrane</keyword>
<dbReference type="CDD" id="cd20352">
    <property type="entry name" value="Rcat_RBR_RNF144"/>
    <property type="match status" value="1"/>
</dbReference>
<dbReference type="Gene3D" id="3.40.390.10">
    <property type="entry name" value="Collagenase (Catalytic Domain)"/>
    <property type="match status" value="1"/>
</dbReference>
<dbReference type="InterPro" id="IPR013083">
    <property type="entry name" value="Znf_RING/FYVE/PHD"/>
</dbReference>
<evidence type="ECO:0000256" key="35">
    <source>
        <dbReference type="PROSITE-ProRule" id="PRU00276"/>
    </source>
</evidence>
<feature type="signal peptide" evidence="38">
    <location>
        <begin position="1"/>
        <end position="20"/>
    </location>
</feature>
<feature type="binding site" evidence="35">
    <location>
        <position position="996"/>
    </location>
    <ligand>
        <name>Zn(2+)</name>
        <dbReference type="ChEBI" id="CHEBI:29105"/>
        <note>catalytic</note>
    </ligand>
</feature>
<evidence type="ECO:0000256" key="34">
    <source>
        <dbReference type="PROSITE-ProRule" id="PRU00175"/>
    </source>
</evidence>
<feature type="domain" description="Disintegrin" evidence="40">
    <location>
        <begin position="1062"/>
        <end position="1150"/>
    </location>
</feature>
<evidence type="ECO:0000259" key="40">
    <source>
        <dbReference type="PROSITE" id="PS50214"/>
    </source>
</evidence>
<evidence type="ECO:0000256" key="17">
    <source>
        <dbReference type="ARBA" id="ARBA00022801"/>
    </source>
</evidence>
<keyword evidence="18" id="KW-0256">Endoplasmic reticulum</keyword>
<dbReference type="SUPFAM" id="SSF55486">
    <property type="entry name" value="Metalloproteases ('zincins'), catalytic domain"/>
    <property type="match status" value="1"/>
</dbReference>
<evidence type="ECO:0000256" key="33">
    <source>
        <dbReference type="ARBA" id="ARBA00058293"/>
    </source>
</evidence>
<evidence type="ECO:0000256" key="28">
    <source>
        <dbReference type="ARBA" id="ARBA00035008"/>
    </source>
</evidence>
<feature type="compositionally biased region" description="Low complexity" evidence="36">
    <location>
        <begin position="1335"/>
        <end position="1357"/>
    </location>
</feature>
<feature type="binding site" evidence="35">
    <location>
        <position position="992"/>
    </location>
    <ligand>
        <name>Zn(2+)</name>
        <dbReference type="ChEBI" id="CHEBI:29105"/>
        <note>catalytic</note>
    </ligand>
</feature>
<dbReference type="InterPro" id="IPR006638">
    <property type="entry name" value="Elp3/MiaA/NifB-like_rSAM"/>
</dbReference>
<feature type="transmembrane region" description="Helical" evidence="37">
    <location>
        <begin position="547"/>
        <end position="575"/>
    </location>
</feature>
<feature type="region of interest" description="Disordered" evidence="36">
    <location>
        <begin position="1323"/>
        <end position="1426"/>
    </location>
</feature>
<dbReference type="PROSITE" id="PS51918">
    <property type="entry name" value="RADICAL_SAM"/>
    <property type="match status" value="1"/>
</dbReference>
<dbReference type="Gene3D" id="4.10.70.30">
    <property type="match status" value="1"/>
</dbReference>
<dbReference type="CDD" id="cd01335">
    <property type="entry name" value="Radical_SAM"/>
    <property type="match status" value="1"/>
</dbReference>
<dbReference type="InterPro" id="IPR017907">
    <property type="entry name" value="Znf_RING_CS"/>
</dbReference>
<evidence type="ECO:0000256" key="32">
    <source>
        <dbReference type="ARBA" id="ARBA00038342"/>
    </source>
</evidence>
<dbReference type="PANTHER" id="PTHR45702:SF7">
    <property type="entry name" value="ADAM METALLOPEPTIDASE DOMAIN 17A"/>
    <property type="match status" value="1"/>
</dbReference>
<feature type="transmembrane region" description="Helical" evidence="37">
    <location>
        <begin position="1259"/>
        <end position="1281"/>
    </location>
</feature>
<comment type="similarity">
    <text evidence="32">Belongs to the RBR family. RNF144 subfamily.</text>
</comment>
<evidence type="ECO:0000259" key="41">
    <source>
        <dbReference type="PROSITE" id="PS50215"/>
    </source>
</evidence>
<dbReference type="Pfam" id="PF13574">
    <property type="entry name" value="Reprolysin_2"/>
    <property type="match status" value="1"/>
</dbReference>
<keyword evidence="45" id="KW-1185">Reference proteome</keyword>
<evidence type="ECO:0000259" key="43">
    <source>
        <dbReference type="PROSITE" id="PS51918"/>
    </source>
</evidence>
<evidence type="ECO:0000256" key="24">
    <source>
        <dbReference type="ARBA" id="ARBA00023014"/>
    </source>
</evidence>
<dbReference type="NCBIfam" id="TIGR04278">
    <property type="entry name" value="viperin"/>
    <property type="match status" value="1"/>
</dbReference>
<dbReference type="FunFam" id="4.10.70.10:FF:000003">
    <property type="entry name" value="Disintegrin and metalloproteinase domain-containing protein 17"/>
    <property type="match status" value="1"/>
</dbReference>
<feature type="domain" description="Peptidase M12B" evidence="41">
    <location>
        <begin position="810"/>
        <end position="1061"/>
    </location>
</feature>
<dbReference type="SFLD" id="SFLDG01067">
    <property type="entry name" value="SPASM/twitch_domain_containing"/>
    <property type="match status" value="1"/>
</dbReference>
<dbReference type="SFLD" id="SFLDS00029">
    <property type="entry name" value="Radical_SAM"/>
    <property type="match status" value="1"/>
</dbReference>
<dbReference type="InterPro" id="IPR001590">
    <property type="entry name" value="Peptidase_M12B"/>
</dbReference>
<dbReference type="FunFam" id="3.30.40.10:FF:000051">
    <property type="entry name" value="RBR-type E3 ubiquitin transferase"/>
    <property type="match status" value="1"/>
</dbReference>
<dbReference type="SMART" id="SM00647">
    <property type="entry name" value="IBR"/>
    <property type="match status" value="2"/>
</dbReference>
<dbReference type="InterPro" id="IPR007197">
    <property type="entry name" value="rSAM"/>
</dbReference>
<keyword evidence="12 35" id="KW-0479">Metal-binding</keyword>
<dbReference type="Pfam" id="PF16698">
    <property type="entry name" value="ADAM17_MPD"/>
    <property type="match status" value="1"/>
</dbReference>
<dbReference type="EC" id="2.3.2.31" evidence="6"/>
<evidence type="ECO:0000256" key="21">
    <source>
        <dbReference type="ARBA" id="ARBA00022976"/>
    </source>
</evidence>
<evidence type="ECO:0000256" key="15">
    <source>
        <dbReference type="ARBA" id="ARBA00022771"/>
    </source>
</evidence>
<evidence type="ECO:0000259" key="39">
    <source>
        <dbReference type="PROSITE" id="PS50089"/>
    </source>
</evidence>
<dbReference type="InterPro" id="IPR051489">
    <property type="entry name" value="ADAM_Metalloproteinase"/>
</dbReference>
<dbReference type="PROSITE" id="PS00518">
    <property type="entry name" value="ZF_RING_1"/>
    <property type="match status" value="1"/>
</dbReference>
<gene>
    <name evidence="44" type="ORF">P4O66_011896</name>
</gene>
<dbReference type="GO" id="GO:0005811">
    <property type="term" value="C:lipid droplet"/>
    <property type="evidence" value="ECO:0007669"/>
    <property type="project" value="InterPro"/>
</dbReference>
<dbReference type="SFLD" id="SFLDF00318">
    <property type="entry name" value="Viperin"/>
    <property type="match status" value="1"/>
</dbReference>
<keyword evidence="17" id="KW-0378">Hydrolase</keyword>
<dbReference type="Gene3D" id="4.10.70.10">
    <property type="entry name" value="Disintegrin domain"/>
    <property type="match status" value="1"/>
</dbReference>
<evidence type="ECO:0000256" key="26">
    <source>
        <dbReference type="ARBA" id="ARBA00023136"/>
    </source>
</evidence>
<feature type="binding site" evidence="35">
    <location>
        <position position="1002"/>
    </location>
    <ligand>
        <name>Zn(2+)</name>
        <dbReference type="ChEBI" id="CHEBI:29105"/>
        <note>catalytic</note>
    </ligand>
</feature>
<evidence type="ECO:0000256" key="25">
    <source>
        <dbReference type="ARBA" id="ARBA00023049"/>
    </source>
</evidence>
<dbReference type="Pfam" id="PF04055">
    <property type="entry name" value="Radical_SAM"/>
    <property type="match status" value="1"/>
</dbReference>
<dbReference type="SFLD" id="SFLDG01088">
    <property type="entry name" value="antiviral_proteins"/>
    <property type="match status" value="1"/>
</dbReference>
<evidence type="ECO:0000256" key="5">
    <source>
        <dbReference type="ARBA" id="ARBA00004906"/>
    </source>
</evidence>
<organism evidence="44 45">
    <name type="scientific">Electrophorus voltai</name>
    <dbReference type="NCBI Taxonomy" id="2609070"/>
    <lineage>
        <taxon>Eukaryota</taxon>
        <taxon>Metazoa</taxon>
        <taxon>Chordata</taxon>
        <taxon>Craniata</taxon>
        <taxon>Vertebrata</taxon>
        <taxon>Euteleostomi</taxon>
        <taxon>Actinopterygii</taxon>
        <taxon>Neopterygii</taxon>
        <taxon>Teleostei</taxon>
        <taxon>Ostariophysi</taxon>
        <taxon>Gymnotiformes</taxon>
        <taxon>Gymnotoidei</taxon>
        <taxon>Gymnotidae</taxon>
        <taxon>Electrophorus</taxon>
    </lineage>
</organism>
<feature type="active site" evidence="35">
    <location>
        <position position="993"/>
    </location>
</feature>
<dbReference type="InterPro" id="IPR058240">
    <property type="entry name" value="rSAM_sf"/>
</dbReference>
<dbReference type="CDD" id="cd04270">
    <property type="entry name" value="ZnMc_TACE_like"/>
    <property type="match status" value="1"/>
</dbReference>
<dbReference type="GO" id="GO:0045087">
    <property type="term" value="P:innate immune response"/>
    <property type="evidence" value="ECO:0007669"/>
    <property type="project" value="UniProtKB-KW"/>
</dbReference>
<evidence type="ECO:0000313" key="44">
    <source>
        <dbReference type="EMBL" id="KAK1793520.1"/>
    </source>
</evidence>
<evidence type="ECO:0000313" key="45">
    <source>
        <dbReference type="Proteomes" id="UP001239994"/>
    </source>
</evidence>
<dbReference type="SUPFAM" id="SSF57552">
    <property type="entry name" value="Blood coagulation inhibitor (disintegrin)"/>
    <property type="match status" value="1"/>
</dbReference>
<evidence type="ECO:0000256" key="3">
    <source>
        <dbReference type="ARBA" id="ARBA00004397"/>
    </source>
</evidence>
<evidence type="ECO:0000256" key="23">
    <source>
        <dbReference type="ARBA" id="ARBA00023004"/>
    </source>
</evidence>
<dbReference type="InterPro" id="IPR034025">
    <property type="entry name" value="ADAM10_ADAM17"/>
</dbReference>
<keyword evidence="20" id="KW-0391">Immunity</keyword>
<keyword evidence="10" id="KW-0949">S-adenosyl-L-methionine</keyword>
<evidence type="ECO:0000256" key="7">
    <source>
        <dbReference type="ARBA" id="ARBA00022588"/>
    </source>
</evidence>
<dbReference type="InterPro" id="IPR001841">
    <property type="entry name" value="Znf_RING"/>
</dbReference>
<dbReference type="NCBIfam" id="NF038283">
    <property type="entry name" value="viperin_w_prok"/>
    <property type="match status" value="1"/>
</dbReference>
<feature type="compositionally biased region" description="Basic and acidic residues" evidence="36">
    <location>
        <begin position="1417"/>
        <end position="1426"/>
    </location>
</feature>
<dbReference type="InterPro" id="IPR026372">
    <property type="entry name" value="RSAD2"/>
</dbReference>
<dbReference type="InterPro" id="IPR002867">
    <property type="entry name" value="IBR_dom"/>
</dbReference>
<evidence type="ECO:0000256" key="10">
    <source>
        <dbReference type="ARBA" id="ARBA00022691"/>
    </source>
</evidence>
<dbReference type="PANTHER" id="PTHR45702">
    <property type="entry name" value="ADAM10/ADAM17 METALLOPEPTIDASE FAMILY MEMBER"/>
    <property type="match status" value="1"/>
</dbReference>
<evidence type="ECO:0000256" key="29">
    <source>
        <dbReference type="ARBA" id="ARBA00035038"/>
    </source>
</evidence>
<dbReference type="Pfam" id="PF22191">
    <property type="entry name" value="IBR_1"/>
    <property type="match status" value="1"/>
</dbReference>
<evidence type="ECO:0000256" key="20">
    <source>
        <dbReference type="ARBA" id="ARBA00022859"/>
    </source>
</evidence>
<evidence type="ECO:0000256" key="2">
    <source>
        <dbReference type="ARBA" id="ARBA00001947"/>
    </source>
</evidence>
<dbReference type="EMBL" id="JAROKS010000018">
    <property type="protein sequence ID" value="KAK1793520.1"/>
    <property type="molecule type" value="Genomic_DNA"/>
</dbReference>
<dbReference type="Gene3D" id="3.20.20.70">
    <property type="entry name" value="Aldolase class I"/>
    <property type="match status" value="1"/>
</dbReference>
<keyword evidence="8" id="KW-0645">Protease</keyword>
<comment type="subcellular location">
    <subcellularLocation>
        <location evidence="3">Endoplasmic reticulum membrane</location>
        <topology evidence="3">Peripheral membrane protein</topology>
        <orientation evidence="3">Cytoplasmic side</orientation>
    </subcellularLocation>
    <subcellularLocation>
        <location evidence="4">Membrane</location>
        <topology evidence="4">Single-pass type I membrane protein</topology>
    </subcellularLocation>
</comment>
<dbReference type="GO" id="GO:0005789">
    <property type="term" value="C:endoplasmic reticulum membrane"/>
    <property type="evidence" value="ECO:0007669"/>
    <property type="project" value="UniProtKB-SubCell"/>
</dbReference>
<feature type="domain" description="RING-type" evidence="42">
    <location>
        <begin position="312"/>
        <end position="533"/>
    </location>
</feature>
<dbReference type="FunFam" id="1.20.120.1750:FF:000006">
    <property type="entry name" value="RBR-type E3 ubiquitin transferase"/>
    <property type="match status" value="1"/>
</dbReference>
<evidence type="ECO:0000256" key="1">
    <source>
        <dbReference type="ARBA" id="ARBA00001798"/>
    </source>
</evidence>
<evidence type="ECO:0000256" key="30">
    <source>
        <dbReference type="ARBA" id="ARBA00035040"/>
    </source>
</evidence>
<name>A0AAD8Z916_9TELE</name>
<dbReference type="SMART" id="SM00729">
    <property type="entry name" value="Elp3"/>
    <property type="match status" value="1"/>
</dbReference>
<evidence type="ECO:0000256" key="18">
    <source>
        <dbReference type="ARBA" id="ARBA00022824"/>
    </source>
</evidence>
<keyword evidence="27" id="KW-1015">Disulfide bond</keyword>
<evidence type="ECO:0000256" key="31">
    <source>
        <dbReference type="ARBA" id="ARBA00035042"/>
    </source>
</evidence>
<evidence type="ECO:0000256" key="38">
    <source>
        <dbReference type="SAM" id="SignalP"/>
    </source>
</evidence>
<dbReference type="GO" id="GO:0008270">
    <property type="term" value="F:zinc ion binding"/>
    <property type="evidence" value="ECO:0007669"/>
    <property type="project" value="UniProtKB-KW"/>
</dbReference>
<dbReference type="GO" id="GO:0006509">
    <property type="term" value="P:membrane protein ectodomain proteolysis"/>
    <property type="evidence" value="ECO:0007669"/>
    <property type="project" value="TreeGrafter"/>
</dbReference>
<keyword evidence="23" id="KW-0408">Iron</keyword>
<evidence type="ECO:0000256" key="22">
    <source>
        <dbReference type="ARBA" id="ARBA00022989"/>
    </source>
</evidence>
<dbReference type="GO" id="GO:0007219">
    <property type="term" value="P:Notch signaling pathway"/>
    <property type="evidence" value="ECO:0007669"/>
    <property type="project" value="UniProtKB-KW"/>
</dbReference>
<reference evidence="44" key="1">
    <citation type="submission" date="2023-03" db="EMBL/GenBank/DDBJ databases">
        <title>Electrophorus voltai genome.</title>
        <authorList>
            <person name="Bian C."/>
        </authorList>
    </citation>
    <scope>NUCLEOTIDE SEQUENCE</scope>
    <source>
        <strain evidence="44">CB-2022</strain>
        <tissue evidence="44">Muscle</tissue>
    </source>
</reference>